<dbReference type="InterPro" id="IPR009061">
    <property type="entry name" value="DNA-bd_dom_put_sf"/>
</dbReference>
<organism evidence="2 3">
    <name type="scientific">Rubrobacter taiwanensis</name>
    <dbReference type="NCBI Taxonomy" id="185139"/>
    <lineage>
        <taxon>Bacteria</taxon>
        <taxon>Bacillati</taxon>
        <taxon>Actinomycetota</taxon>
        <taxon>Rubrobacteria</taxon>
        <taxon>Rubrobacterales</taxon>
        <taxon>Rubrobacteraceae</taxon>
        <taxon>Rubrobacter</taxon>
    </lineage>
</organism>
<dbReference type="OrthoDB" id="5244905at2"/>
<dbReference type="Gene3D" id="1.10.1660.10">
    <property type="match status" value="1"/>
</dbReference>
<reference evidence="2 3" key="1">
    <citation type="submission" date="2019-03" db="EMBL/GenBank/DDBJ databases">
        <title>Whole genome sequence of a novel Rubrobacter taiwanensis strain, isolated from Yellowstone National Park.</title>
        <authorList>
            <person name="Freed S."/>
            <person name="Ramaley R.F."/>
            <person name="Kyndt J.A."/>
        </authorList>
    </citation>
    <scope>NUCLEOTIDE SEQUENCE [LARGE SCALE GENOMIC DNA]</scope>
    <source>
        <strain evidence="2 3">Yellowstone</strain>
    </source>
</reference>
<dbReference type="EMBL" id="SKBU01000001">
    <property type="protein sequence ID" value="TCJ20789.1"/>
    <property type="molecule type" value="Genomic_DNA"/>
</dbReference>
<evidence type="ECO:0000313" key="2">
    <source>
        <dbReference type="EMBL" id="TCJ20789.1"/>
    </source>
</evidence>
<dbReference type="RefSeq" id="WP_132687256.1">
    <property type="nucleotide sequence ID" value="NZ_SKBU01000001.1"/>
</dbReference>
<proteinExistence type="predicted"/>
<dbReference type="GO" id="GO:0003677">
    <property type="term" value="F:DNA binding"/>
    <property type="evidence" value="ECO:0007669"/>
    <property type="project" value="InterPro"/>
</dbReference>
<dbReference type="Pfam" id="PF12728">
    <property type="entry name" value="HTH_17"/>
    <property type="match status" value="1"/>
</dbReference>
<dbReference type="AlphaFoldDB" id="A0A4R1BSH3"/>
<dbReference type="InterPro" id="IPR010093">
    <property type="entry name" value="SinI_DNA-bd"/>
</dbReference>
<dbReference type="InterPro" id="IPR041657">
    <property type="entry name" value="HTH_17"/>
</dbReference>
<dbReference type="SUPFAM" id="SSF46955">
    <property type="entry name" value="Putative DNA-binding domain"/>
    <property type="match status" value="1"/>
</dbReference>
<protein>
    <submittedName>
        <fullName evidence="2">Helix-turn-helix domain-containing protein</fullName>
    </submittedName>
</protein>
<keyword evidence="3" id="KW-1185">Reference proteome</keyword>
<evidence type="ECO:0000313" key="3">
    <source>
        <dbReference type="Proteomes" id="UP000295244"/>
    </source>
</evidence>
<dbReference type="NCBIfam" id="TIGR01764">
    <property type="entry name" value="excise"/>
    <property type="match status" value="1"/>
</dbReference>
<sequence>MLQCFGFDREFCKYLRDKSGGKEIYTVDEVSSLLGVPRPTLYRYLREYSIPHVRQAGRIAIPEDSVDLIREARELHEEGMSIESVRRRLREGEVDFRTLLERLDEISQSVRELREGVSRREAVEPSALKTLSEQMESLISAVFTLTEISESLLANTQEEPGDRIASLERRLDELSEQMESLMEMATYLVNVASVLKPNSRRQSAE</sequence>
<evidence type="ECO:0000259" key="1">
    <source>
        <dbReference type="Pfam" id="PF12728"/>
    </source>
</evidence>
<name>A0A4R1BSH3_9ACTN</name>
<dbReference type="Proteomes" id="UP000295244">
    <property type="component" value="Unassembled WGS sequence"/>
</dbReference>
<feature type="domain" description="Helix-turn-helix" evidence="1">
    <location>
        <begin position="25"/>
        <end position="67"/>
    </location>
</feature>
<accession>A0A4R1BSH3</accession>
<comment type="caution">
    <text evidence="2">The sequence shown here is derived from an EMBL/GenBank/DDBJ whole genome shotgun (WGS) entry which is preliminary data.</text>
</comment>
<gene>
    <name evidence="2" type="ORF">E0L93_00760</name>
</gene>